<accession>A0A0A9AFA1</accession>
<reference evidence="2" key="1">
    <citation type="submission" date="2014-09" db="EMBL/GenBank/DDBJ databases">
        <authorList>
            <person name="Magalhaes I.L.F."/>
            <person name="Oliveira U."/>
            <person name="Santos F.R."/>
            <person name="Vidigal T.H.D.A."/>
            <person name="Brescovit A.D."/>
            <person name="Santos A.J."/>
        </authorList>
    </citation>
    <scope>NUCLEOTIDE SEQUENCE</scope>
    <source>
        <tissue evidence="2">Shoot tissue taken approximately 20 cm above the soil surface</tissue>
    </source>
</reference>
<feature type="compositionally biased region" description="Polar residues" evidence="1">
    <location>
        <begin position="12"/>
        <end position="24"/>
    </location>
</feature>
<dbReference type="AlphaFoldDB" id="A0A0A9AFA1"/>
<feature type="compositionally biased region" description="Basic residues" evidence="1">
    <location>
        <begin position="1"/>
        <end position="11"/>
    </location>
</feature>
<sequence>MPSQHKLRSPHSHSTSRLQLYSAS</sequence>
<proteinExistence type="predicted"/>
<protein>
    <submittedName>
        <fullName evidence="2">Uncharacterized protein</fullName>
    </submittedName>
</protein>
<organism evidence="2">
    <name type="scientific">Arundo donax</name>
    <name type="common">Giant reed</name>
    <name type="synonym">Donax arundinaceus</name>
    <dbReference type="NCBI Taxonomy" id="35708"/>
    <lineage>
        <taxon>Eukaryota</taxon>
        <taxon>Viridiplantae</taxon>
        <taxon>Streptophyta</taxon>
        <taxon>Embryophyta</taxon>
        <taxon>Tracheophyta</taxon>
        <taxon>Spermatophyta</taxon>
        <taxon>Magnoliopsida</taxon>
        <taxon>Liliopsida</taxon>
        <taxon>Poales</taxon>
        <taxon>Poaceae</taxon>
        <taxon>PACMAD clade</taxon>
        <taxon>Arundinoideae</taxon>
        <taxon>Arundineae</taxon>
        <taxon>Arundo</taxon>
    </lineage>
</organism>
<name>A0A0A9AFA1_ARUDO</name>
<dbReference type="EMBL" id="GBRH01252128">
    <property type="protein sequence ID" value="JAD45767.1"/>
    <property type="molecule type" value="Transcribed_RNA"/>
</dbReference>
<evidence type="ECO:0000313" key="2">
    <source>
        <dbReference type="EMBL" id="JAD45767.1"/>
    </source>
</evidence>
<feature type="region of interest" description="Disordered" evidence="1">
    <location>
        <begin position="1"/>
        <end position="24"/>
    </location>
</feature>
<evidence type="ECO:0000256" key="1">
    <source>
        <dbReference type="SAM" id="MobiDB-lite"/>
    </source>
</evidence>
<reference evidence="2" key="2">
    <citation type="journal article" date="2015" name="Data Brief">
        <title>Shoot transcriptome of the giant reed, Arundo donax.</title>
        <authorList>
            <person name="Barrero R.A."/>
            <person name="Guerrero F.D."/>
            <person name="Moolhuijzen P."/>
            <person name="Goolsby J.A."/>
            <person name="Tidwell J."/>
            <person name="Bellgard S.E."/>
            <person name="Bellgard M.I."/>
        </authorList>
    </citation>
    <scope>NUCLEOTIDE SEQUENCE</scope>
    <source>
        <tissue evidence="2">Shoot tissue taken approximately 20 cm above the soil surface</tissue>
    </source>
</reference>